<keyword evidence="1" id="KW-0378">Hydrolase</keyword>
<dbReference type="InterPro" id="IPR001087">
    <property type="entry name" value="GDSL"/>
</dbReference>
<evidence type="ECO:0000256" key="1">
    <source>
        <dbReference type="ARBA" id="ARBA00022801"/>
    </source>
</evidence>
<dbReference type="SUPFAM" id="SSF52266">
    <property type="entry name" value="SGNH hydrolase"/>
    <property type="match status" value="1"/>
</dbReference>
<sequence>MDTIFAFGDSYSATGYDPKNGIDNIPGLGGTTSGGYNWLQFLASTDPTQPIDLYNFAYAGAVINNTAVFGSDVIVDAPDFVQQVASFQQFFAIPGGSAVQSGQTKWKTSRALFAIWFGINDVGLETLLLEDPVEKIPQIFGTMSVLVHDLHSGGARHFLFLTVPPTQRAPAIADLPAANVSQYESTLGLFNEALTAFTATVPLAYPDSEVTVIDTQPIFNDILDSPATSGFADSRTFCPSYATISTNPNIFLPQCGWPLAEYVWYDGTHPSWRVHEILAGKVAQS</sequence>
<dbReference type="AlphaFoldDB" id="A0A2S5B7N2"/>
<protein>
    <recommendedName>
        <fullName evidence="4">Triacylglycerol lipase</fullName>
    </recommendedName>
</protein>
<comment type="caution">
    <text evidence="2">The sequence shown here is derived from an EMBL/GenBank/DDBJ whole genome shotgun (WGS) entry which is preliminary data.</text>
</comment>
<evidence type="ECO:0008006" key="4">
    <source>
        <dbReference type="Google" id="ProtNLM"/>
    </source>
</evidence>
<organism evidence="2 3">
    <name type="scientific">Rhodotorula taiwanensis</name>
    <dbReference type="NCBI Taxonomy" id="741276"/>
    <lineage>
        <taxon>Eukaryota</taxon>
        <taxon>Fungi</taxon>
        <taxon>Dikarya</taxon>
        <taxon>Basidiomycota</taxon>
        <taxon>Pucciniomycotina</taxon>
        <taxon>Microbotryomycetes</taxon>
        <taxon>Sporidiobolales</taxon>
        <taxon>Sporidiobolaceae</taxon>
        <taxon>Rhodotorula</taxon>
    </lineage>
</organism>
<dbReference type="Proteomes" id="UP000237144">
    <property type="component" value="Unassembled WGS sequence"/>
</dbReference>
<dbReference type="Pfam" id="PF00657">
    <property type="entry name" value="Lipase_GDSL"/>
    <property type="match status" value="1"/>
</dbReference>
<dbReference type="STRING" id="741276.A0A2S5B7N2"/>
<dbReference type="OrthoDB" id="1600564at2759"/>
<evidence type="ECO:0000313" key="3">
    <source>
        <dbReference type="Proteomes" id="UP000237144"/>
    </source>
</evidence>
<evidence type="ECO:0000313" key="2">
    <source>
        <dbReference type="EMBL" id="POY72780.1"/>
    </source>
</evidence>
<dbReference type="InterPro" id="IPR036514">
    <property type="entry name" value="SGNH_hydro_sf"/>
</dbReference>
<dbReference type="GO" id="GO:0016788">
    <property type="term" value="F:hydrolase activity, acting on ester bonds"/>
    <property type="evidence" value="ECO:0007669"/>
    <property type="project" value="InterPro"/>
</dbReference>
<accession>A0A2S5B7N2</accession>
<dbReference type="PANTHER" id="PTHR45648:SF85">
    <property type="entry name" value="A, PUTATIVE (AFU_ORTHOLOGUE AFUA_2G10760)-RELATED"/>
    <property type="match status" value="1"/>
</dbReference>
<gene>
    <name evidence="2" type="ORF">BMF94_4189</name>
</gene>
<proteinExistence type="predicted"/>
<dbReference type="CDD" id="cd01846">
    <property type="entry name" value="fatty_acyltransferase_like"/>
    <property type="match status" value="1"/>
</dbReference>
<reference evidence="2 3" key="1">
    <citation type="journal article" date="2018" name="Front. Microbiol.">
        <title>Prospects for Fungal Bioremediation of Acidic Radioactive Waste Sites: Characterization and Genome Sequence of Rhodotorula taiwanensis MD1149.</title>
        <authorList>
            <person name="Tkavc R."/>
            <person name="Matrosova V.Y."/>
            <person name="Grichenko O.E."/>
            <person name="Gostincar C."/>
            <person name="Volpe R.P."/>
            <person name="Klimenkova P."/>
            <person name="Gaidamakova E.K."/>
            <person name="Zhou C.E."/>
            <person name="Stewart B.J."/>
            <person name="Lyman M.G."/>
            <person name="Malfatti S.A."/>
            <person name="Rubinfeld B."/>
            <person name="Courtot M."/>
            <person name="Singh J."/>
            <person name="Dalgard C.L."/>
            <person name="Hamilton T."/>
            <person name="Frey K.G."/>
            <person name="Gunde-Cimerman N."/>
            <person name="Dugan L."/>
            <person name="Daly M.J."/>
        </authorList>
    </citation>
    <scope>NUCLEOTIDE SEQUENCE [LARGE SCALE GENOMIC DNA]</scope>
    <source>
        <strain evidence="2 3">MD1149</strain>
    </source>
</reference>
<keyword evidence="3" id="KW-1185">Reference proteome</keyword>
<dbReference type="Gene3D" id="3.40.50.1110">
    <property type="entry name" value="SGNH hydrolase"/>
    <property type="match status" value="1"/>
</dbReference>
<name>A0A2S5B7N2_9BASI</name>
<dbReference type="EMBL" id="PJQD01000047">
    <property type="protein sequence ID" value="POY72780.1"/>
    <property type="molecule type" value="Genomic_DNA"/>
</dbReference>
<dbReference type="InterPro" id="IPR051058">
    <property type="entry name" value="GDSL_Est/Lipase"/>
</dbReference>
<dbReference type="PANTHER" id="PTHR45648">
    <property type="entry name" value="GDSL LIPASE/ACYLHYDROLASE FAMILY PROTEIN (AFU_ORTHOLOGUE AFUA_4G14700)"/>
    <property type="match status" value="1"/>
</dbReference>